<evidence type="ECO:0008006" key="3">
    <source>
        <dbReference type="Google" id="ProtNLM"/>
    </source>
</evidence>
<organism evidence="1 2">
    <name type="scientific">Lampropedia aestuarii</name>
    <dbReference type="NCBI Taxonomy" id="2562762"/>
    <lineage>
        <taxon>Bacteria</taxon>
        <taxon>Pseudomonadati</taxon>
        <taxon>Pseudomonadota</taxon>
        <taxon>Betaproteobacteria</taxon>
        <taxon>Burkholderiales</taxon>
        <taxon>Comamonadaceae</taxon>
        <taxon>Lampropedia</taxon>
    </lineage>
</organism>
<evidence type="ECO:0000313" key="1">
    <source>
        <dbReference type="EMBL" id="THJ32015.1"/>
    </source>
</evidence>
<dbReference type="Proteomes" id="UP000306236">
    <property type="component" value="Unassembled WGS sequence"/>
</dbReference>
<proteinExistence type="predicted"/>
<keyword evidence="2" id="KW-1185">Reference proteome</keyword>
<protein>
    <recommendedName>
        <fullName evidence="3">Magnesium transporter MgtE intracellular domain-containing protein</fullName>
    </recommendedName>
</protein>
<name>A0A4S5BMB4_9BURK</name>
<dbReference type="AlphaFoldDB" id="A0A4S5BMB4"/>
<reference evidence="1 2" key="1">
    <citation type="submission" date="2019-04" db="EMBL/GenBank/DDBJ databases">
        <title>Lampropedia sp YIM MLB12 draf genome.</title>
        <authorList>
            <person name="Wang Y.-X."/>
        </authorList>
    </citation>
    <scope>NUCLEOTIDE SEQUENCE [LARGE SCALE GENOMIC DNA]</scope>
    <source>
        <strain evidence="1 2">YIM MLB12</strain>
    </source>
</reference>
<comment type="caution">
    <text evidence="1">The sequence shown here is derived from an EMBL/GenBank/DDBJ whole genome shotgun (WGS) entry which is preliminary data.</text>
</comment>
<gene>
    <name evidence="1" type="ORF">E8K88_13370</name>
</gene>
<evidence type="ECO:0000313" key="2">
    <source>
        <dbReference type="Proteomes" id="UP000306236"/>
    </source>
</evidence>
<dbReference type="OrthoDB" id="8688200at2"/>
<dbReference type="EMBL" id="SSWX01000018">
    <property type="protein sequence ID" value="THJ32015.1"/>
    <property type="molecule type" value="Genomic_DNA"/>
</dbReference>
<dbReference type="RefSeq" id="WP_136407180.1">
    <property type="nucleotide sequence ID" value="NZ_JARXRQ010000013.1"/>
</dbReference>
<accession>A0A4S5BMB4</accession>
<sequence>MLFQQLRPSKHLQVSLRAAIASHRPAALKIMFDHHGEAVFAHALAGLSKRAVADALSMLPAADRHRVQLHLPKPLRYSITQAASLRPSCISTGLGAQHAPASNTGAIPRAAAVNL</sequence>